<dbReference type="Proteomes" id="UP000617634">
    <property type="component" value="Unassembled WGS sequence"/>
</dbReference>
<dbReference type="SUPFAM" id="SSF53448">
    <property type="entry name" value="Nucleotide-diphospho-sugar transferases"/>
    <property type="match status" value="1"/>
</dbReference>
<evidence type="ECO:0000313" key="7">
    <source>
        <dbReference type="Proteomes" id="UP000617634"/>
    </source>
</evidence>
<dbReference type="Gene3D" id="3.90.550.10">
    <property type="entry name" value="Spore Coat Polysaccharide Biosynthesis Protein SpsA, Chain A"/>
    <property type="match status" value="1"/>
</dbReference>
<feature type="domain" description="Glycosyltransferase 2-like" evidence="5">
    <location>
        <begin position="34"/>
        <end position="166"/>
    </location>
</feature>
<feature type="region of interest" description="Disordered" evidence="4">
    <location>
        <begin position="1"/>
        <end position="28"/>
    </location>
</feature>
<dbReference type="Pfam" id="PF00535">
    <property type="entry name" value="Glycos_transf_2"/>
    <property type="match status" value="1"/>
</dbReference>
<dbReference type="PANTHER" id="PTHR43179">
    <property type="entry name" value="RHAMNOSYLTRANSFERASE WBBL"/>
    <property type="match status" value="1"/>
</dbReference>
<dbReference type="RefSeq" id="WP_197159671.1">
    <property type="nucleotide sequence ID" value="NZ_JADZGI010000001.1"/>
</dbReference>
<name>A0A931H8X4_9SPHN</name>
<comment type="similarity">
    <text evidence="1">Belongs to the glycosyltransferase 2 family.</text>
</comment>
<dbReference type="PANTHER" id="PTHR43179:SF12">
    <property type="entry name" value="GALACTOFURANOSYLTRANSFERASE GLFT2"/>
    <property type="match status" value="1"/>
</dbReference>
<comment type="caution">
    <text evidence="6">The sequence shown here is derived from an EMBL/GenBank/DDBJ whole genome shotgun (WGS) entry which is preliminary data.</text>
</comment>
<evidence type="ECO:0000256" key="4">
    <source>
        <dbReference type="SAM" id="MobiDB-lite"/>
    </source>
</evidence>
<evidence type="ECO:0000313" key="6">
    <source>
        <dbReference type="EMBL" id="MBH0111349.1"/>
    </source>
</evidence>
<gene>
    <name evidence="6" type="ORF">I5E68_00100</name>
</gene>
<dbReference type="InterPro" id="IPR001173">
    <property type="entry name" value="Glyco_trans_2-like"/>
</dbReference>
<accession>A0A931H8X4</accession>
<dbReference type="AlphaFoldDB" id="A0A931H8X4"/>
<dbReference type="InterPro" id="IPR029044">
    <property type="entry name" value="Nucleotide-diphossugar_trans"/>
</dbReference>
<evidence type="ECO:0000256" key="1">
    <source>
        <dbReference type="ARBA" id="ARBA00006739"/>
    </source>
</evidence>
<protein>
    <submittedName>
        <fullName evidence="6">Glycosyltransferase</fullName>
    </submittedName>
</protein>
<keyword evidence="2" id="KW-0328">Glycosyltransferase</keyword>
<evidence type="ECO:0000256" key="2">
    <source>
        <dbReference type="ARBA" id="ARBA00022676"/>
    </source>
</evidence>
<evidence type="ECO:0000256" key="3">
    <source>
        <dbReference type="ARBA" id="ARBA00022679"/>
    </source>
</evidence>
<keyword evidence="7" id="KW-1185">Reference proteome</keyword>
<evidence type="ECO:0000259" key="5">
    <source>
        <dbReference type="Pfam" id="PF00535"/>
    </source>
</evidence>
<organism evidence="6 7">
    <name type="scientific">Novosphingobium aureum</name>
    <dbReference type="NCBI Taxonomy" id="2792964"/>
    <lineage>
        <taxon>Bacteria</taxon>
        <taxon>Pseudomonadati</taxon>
        <taxon>Pseudomonadota</taxon>
        <taxon>Alphaproteobacteria</taxon>
        <taxon>Sphingomonadales</taxon>
        <taxon>Sphingomonadaceae</taxon>
        <taxon>Novosphingobium</taxon>
    </lineage>
</organism>
<reference evidence="6" key="1">
    <citation type="submission" date="2020-11" db="EMBL/GenBank/DDBJ databases">
        <title>Novosphingobium aureum sp. nov., a marine bacterium isolated from sediment of a salt flat.</title>
        <authorList>
            <person name="Yoo Y."/>
            <person name="Kim J.-J."/>
        </authorList>
    </citation>
    <scope>NUCLEOTIDE SEQUENCE</scope>
    <source>
        <strain evidence="6">YJ-S2-02</strain>
    </source>
</reference>
<keyword evidence="3" id="KW-0808">Transferase</keyword>
<sequence length="318" mass="33967">MNEASGQPPLPGPHDESAPGGTTGDGAAPSPLISVIVPHYEDLDRLSACLDALVRQEGDLDYEIVVSDNMSPSGETAVLAAIAGRARLVFASRKGAGPARNVGVAQSRGRILAFTDCDCVPEPGWLKAGVAALDKHDFVGGQMTVSVSDPAHMSGAEGFERVFAFDNRSYVVDKAFTVTANLFCTRALFDKVGEFRTGVSEDLEWCHRARDAGYRIGYAGDAIVGHPARANWSELRRKWHRINAETYGLYLGKRLGRAKWAVRAFALPASILAHTPKVLTSGQVPGLGNKARALGTLVAIRSWRMVDSLGLALGKKVS</sequence>
<dbReference type="EMBL" id="JADZGI010000001">
    <property type="protein sequence ID" value="MBH0111349.1"/>
    <property type="molecule type" value="Genomic_DNA"/>
</dbReference>
<proteinExistence type="inferred from homology"/>
<dbReference type="GO" id="GO:0016757">
    <property type="term" value="F:glycosyltransferase activity"/>
    <property type="evidence" value="ECO:0007669"/>
    <property type="project" value="UniProtKB-KW"/>
</dbReference>